<accession>A0A1D2MYV9</accession>
<proteinExistence type="predicted"/>
<evidence type="ECO:0000313" key="1">
    <source>
        <dbReference type="EMBL" id="ODM98237.1"/>
    </source>
</evidence>
<comment type="caution">
    <text evidence="1">The sequence shown here is derived from an EMBL/GenBank/DDBJ whole genome shotgun (WGS) entry which is preliminary data.</text>
</comment>
<keyword evidence="1" id="KW-0808">Transferase</keyword>
<dbReference type="STRING" id="48709.A0A1D2MYV9"/>
<keyword evidence="2" id="KW-1185">Reference proteome</keyword>
<gene>
    <name evidence="1" type="ORF">Ocin01_08444</name>
</gene>
<protein>
    <submittedName>
        <fullName evidence="1">Dopamine N-acetyltransferase</fullName>
    </submittedName>
</protein>
<organism evidence="1 2">
    <name type="scientific">Orchesella cincta</name>
    <name type="common">Springtail</name>
    <name type="synonym">Podura cincta</name>
    <dbReference type="NCBI Taxonomy" id="48709"/>
    <lineage>
        <taxon>Eukaryota</taxon>
        <taxon>Metazoa</taxon>
        <taxon>Ecdysozoa</taxon>
        <taxon>Arthropoda</taxon>
        <taxon>Hexapoda</taxon>
        <taxon>Collembola</taxon>
        <taxon>Entomobryomorpha</taxon>
        <taxon>Entomobryoidea</taxon>
        <taxon>Orchesellidae</taxon>
        <taxon>Orchesellinae</taxon>
        <taxon>Orchesella</taxon>
    </lineage>
</organism>
<name>A0A1D2MYV9_ORCCI</name>
<dbReference type="GO" id="GO:0008080">
    <property type="term" value="F:N-acetyltransferase activity"/>
    <property type="evidence" value="ECO:0007669"/>
    <property type="project" value="TreeGrafter"/>
</dbReference>
<dbReference type="PANTHER" id="PTHR20905:SF1">
    <property type="entry name" value="AT07410P-RELATED"/>
    <property type="match status" value="1"/>
</dbReference>
<sequence>MPDNYHLIEGPIGDKYTLRRVRCEDVEKVAAHIRNYFLHDEPISSLCGYTEKYGDDFIFYFKYFLADGMSFWVEDNETGEVVAVRAICHEKMEVNPWITFPKTSRAAQIFIDIGEIVHDMEDIYEKYQLRESADLLLSSCAPKYRKQGISKELYKRAINFLAAEGFKMVKSVFTSPYSRAGVASLGFEEVSRLYYKDLKDENGNPMFDASKLDSESYAALMVKLL</sequence>
<dbReference type="PANTHER" id="PTHR20905">
    <property type="entry name" value="N-ACETYLTRANSFERASE-RELATED"/>
    <property type="match status" value="1"/>
</dbReference>
<dbReference type="InterPro" id="IPR016181">
    <property type="entry name" value="Acyl_CoA_acyltransferase"/>
</dbReference>
<dbReference type="Proteomes" id="UP000094527">
    <property type="component" value="Unassembled WGS sequence"/>
</dbReference>
<reference evidence="1 2" key="1">
    <citation type="journal article" date="2016" name="Genome Biol. Evol.">
        <title>Gene Family Evolution Reflects Adaptation to Soil Environmental Stressors in the Genome of the Collembolan Orchesella cincta.</title>
        <authorList>
            <person name="Faddeeva-Vakhrusheva A."/>
            <person name="Derks M.F."/>
            <person name="Anvar S.Y."/>
            <person name="Agamennone V."/>
            <person name="Suring W."/>
            <person name="Smit S."/>
            <person name="van Straalen N.M."/>
            <person name="Roelofs D."/>
        </authorList>
    </citation>
    <scope>NUCLEOTIDE SEQUENCE [LARGE SCALE GENOMIC DNA]</scope>
    <source>
        <tissue evidence="1">Mixed pool</tissue>
    </source>
</reference>
<evidence type="ECO:0000313" key="2">
    <source>
        <dbReference type="Proteomes" id="UP000094527"/>
    </source>
</evidence>
<dbReference type="EMBL" id="LJIJ01000371">
    <property type="protein sequence ID" value="ODM98237.1"/>
    <property type="molecule type" value="Genomic_DNA"/>
</dbReference>
<dbReference type="OrthoDB" id="5402602at2759"/>
<dbReference type="AlphaFoldDB" id="A0A1D2MYV9"/>
<dbReference type="Gene3D" id="3.40.630.30">
    <property type="match status" value="1"/>
</dbReference>
<dbReference type="SUPFAM" id="SSF55729">
    <property type="entry name" value="Acyl-CoA N-acyltransferases (Nat)"/>
    <property type="match status" value="1"/>
</dbReference>